<protein>
    <submittedName>
        <fullName evidence="2">Uncharacterized protein</fullName>
    </submittedName>
</protein>
<gene>
    <name evidence="2" type="ORF">BU14_0345s0010</name>
</gene>
<keyword evidence="3" id="KW-1185">Reference proteome</keyword>
<feature type="compositionally biased region" description="Gly residues" evidence="1">
    <location>
        <begin position="317"/>
        <end position="342"/>
    </location>
</feature>
<proteinExistence type="predicted"/>
<evidence type="ECO:0000313" key="2">
    <source>
        <dbReference type="EMBL" id="OSX73478.1"/>
    </source>
</evidence>
<accession>A0A1X6NY02</accession>
<dbReference type="AlphaFoldDB" id="A0A1X6NY02"/>
<evidence type="ECO:0000313" key="3">
    <source>
        <dbReference type="Proteomes" id="UP000218209"/>
    </source>
</evidence>
<dbReference type="EMBL" id="KV918994">
    <property type="protein sequence ID" value="OSX73478.1"/>
    <property type="molecule type" value="Genomic_DNA"/>
</dbReference>
<name>A0A1X6NY02_PORUM</name>
<organism evidence="2 3">
    <name type="scientific">Porphyra umbilicalis</name>
    <name type="common">Purple laver</name>
    <name type="synonym">Red alga</name>
    <dbReference type="NCBI Taxonomy" id="2786"/>
    <lineage>
        <taxon>Eukaryota</taxon>
        <taxon>Rhodophyta</taxon>
        <taxon>Bangiophyceae</taxon>
        <taxon>Bangiales</taxon>
        <taxon>Bangiaceae</taxon>
        <taxon>Porphyra</taxon>
    </lineage>
</organism>
<sequence>MVYGTTWAGAPSRRQRRPLRRGRLGVVALAAAVGGYLASATSTAADCPAVVNVTSLYARTVLRVSTKLNSGSTFALQNVWGANSATPLRVAAGMTVELSVRDDPTCPDDPPGSWPTRHGVAAAIYLRRTDGTTTAILTDRSWSWRGGSTVGRQLLPTDLWAAPAGFVDADSRTPEGADVPRGAAWLTHPRSGAGSSTVWRHAVKVMPATVCDGVDADAPPPVRDGGAGVGVAVDAAPPRSSGGDGRWATAPTVASSVLGSLLAATTAAAVVSALTLRRERRRGVAEADGGGWTKGALPATAWELPSPARHRSSVDGSGWGGGGGGGEAELAGWGGGGGGATA</sequence>
<evidence type="ECO:0000256" key="1">
    <source>
        <dbReference type="SAM" id="MobiDB-lite"/>
    </source>
</evidence>
<feature type="region of interest" description="Disordered" evidence="1">
    <location>
        <begin position="279"/>
        <end position="342"/>
    </location>
</feature>
<reference evidence="2 3" key="1">
    <citation type="submission" date="2017-03" db="EMBL/GenBank/DDBJ databases">
        <title>WGS assembly of Porphyra umbilicalis.</title>
        <authorList>
            <person name="Brawley S.H."/>
            <person name="Blouin N.A."/>
            <person name="Ficko-Blean E."/>
            <person name="Wheeler G.L."/>
            <person name="Lohr M."/>
            <person name="Goodson H.V."/>
            <person name="Jenkins J.W."/>
            <person name="Blaby-Haas C.E."/>
            <person name="Helliwell K.E."/>
            <person name="Chan C."/>
            <person name="Marriage T."/>
            <person name="Bhattacharya D."/>
            <person name="Klein A.S."/>
            <person name="Badis Y."/>
            <person name="Brodie J."/>
            <person name="Cao Y."/>
            <person name="Collen J."/>
            <person name="Dittami S.M."/>
            <person name="Gachon C.M."/>
            <person name="Green B.R."/>
            <person name="Karpowicz S."/>
            <person name="Kim J.W."/>
            <person name="Kudahl U."/>
            <person name="Lin S."/>
            <person name="Michel G."/>
            <person name="Mittag M."/>
            <person name="Olson B.J."/>
            <person name="Pangilinan J."/>
            <person name="Peng Y."/>
            <person name="Qiu H."/>
            <person name="Shu S."/>
            <person name="Singer J.T."/>
            <person name="Smith A.G."/>
            <person name="Sprecher B.N."/>
            <person name="Wagner V."/>
            <person name="Wang W."/>
            <person name="Wang Z.-Y."/>
            <person name="Yan J."/>
            <person name="Yarish C."/>
            <person name="Zoeuner-Riek S."/>
            <person name="Zhuang Y."/>
            <person name="Zou Y."/>
            <person name="Lindquist E.A."/>
            <person name="Grimwood J."/>
            <person name="Barry K."/>
            <person name="Rokhsar D.S."/>
            <person name="Schmutz J."/>
            <person name="Stiller J.W."/>
            <person name="Grossman A.R."/>
            <person name="Prochnik S.E."/>
        </authorList>
    </citation>
    <scope>NUCLEOTIDE SEQUENCE [LARGE SCALE GENOMIC DNA]</scope>
    <source>
        <strain evidence="2">4086291</strain>
    </source>
</reference>
<dbReference type="Proteomes" id="UP000218209">
    <property type="component" value="Unassembled WGS sequence"/>
</dbReference>